<feature type="signal peptide" evidence="1">
    <location>
        <begin position="1"/>
        <end position="19"/>
    </location>
</feature>
<reference evidence="2 3" key="1">
    <citation type="submission" date="2019-11" db="EMBL/GenBank/DDBJ databases">
        <authorList>
            <person name="Cheng Q."/>
            <person name="Yang Z."/>
        </authorList>
    </citation>
    <scope>NUCLEOTIDE SEQUENCE [LARGE SCALE GENOMIC DNA]</scope>
    <source>
        <strain evidence="2 3">HX-22-1</strain>
    </source>
</reference>
<evidence type="ECO:0000313" key="3">
    <source>
        <dbReference type="Proteomes" id="UP000462931"/>
    </source>
</evidence>
<dbReference type="RefSeq" id="WP_154285926.1">
    <property type="nucleotide sequence ID" value="NZ_WKJI01000001.1"/>
</dbReference>
<feature type="chain" id="PRO_5029841074" description="Lamin tail domain-containing protein" evidence="1">
    <location>
        <begin position="20"/>
        <end position="217"/>
    </location>
</feature>
<protein>
    <recommendedName>
        <fullName evidence="4">Lamin tail domain-containing protein</fullName>
    </recommendedName>
</protein>
<dbReference type="AlphaFoldDB" id="A0A7K0FIG0"/>
<accession>A0A7K0FIG0</accession>
<keyword evidence="3" id="KW-1185">Reference proteome</keyword>
<gene>
    <name evidence="2" type="ORF">GJJ64_01010</name>
</gene>
<evidence type="ECO:0000313" key="2">
    <source>
        <dbReference type="EMBL" id="MRX45764.1"/>
    </source>
</evidence>
<evidence type="ECO:0008006" key="4">
    <source>
        <dbReference type="Google" id="ProtNLM"/>
    </source>
</evidence>
<dbReference type="Proteomes" id="UP000462931">
    <property type="component" value="Unassembled WGS sequence"/>
</dbReference>
<proteinExistence type="predicted"/>
<sequence>MKRLLFSTLMAISCFQLKAQTIFMTEYVEGDKNQHAIEIVNNSGAPIDISSLRICTYYNGGLTHSSPSFATLADDGVTNKIPHQGVFVFYFTGQDGFQDADATFPNAKKSQRAGISKGGSLGFNGNDAIELQYNNGSGWKRVDLFGKIGDNPDMQAWKVSGTKLTASNRALYRISSVKTGVVENPEVFDLAKEWALVNNEIPAAPINSLGQAGPPMK</sequence>
<dbReference type="EMBL" id="WKJI01000001">
    <property type="protein sequence ID" value="MRX45764.1"/>
    <property type="molecule type" value="Genomic_DNA"/>
</dbReference>
<name>A0A7K0FIG0_9SPHI</name>
<comment type="caution">
    <text evidence="2">The sequence shown here is derived from an EMBL/GenBank/DDBJ whole genome shotgun (WGS) entry which is preliminary data.</text>
</comment>
<evidence type="ECO:0000256" key="1">
    <source>
        <dbReference type="SAM" id="SignalP"/>
    </source>
</evidence>
<organism evidence="2 3">
    <name type="scientific">Pedobacter puniceum</name>
    <dbReference type="NCBI Taxonomy" id="2666136"/>
    <lineage>
        <taxon>Bacteria</taxon>
        <taxon>Pseudomonadati</taxon>
        <taxon>Bacteroidota</taxon>
        <taxon>Sphingobacteriia</taxon>
        <taxon>Sphingobacteriales</taxon>
        <taxon>Sphingobacteriaceae</taxon>
        <taxon>Pedobacter</taxon>
    </lineage>
</organism>
<keyword evidence="1" id="KW-0732">Signal</keyword>